<organism evidence="2 3">
    <name type="scientific">Dyella halodurans</name>
    <dbReference type="NCBI Taxonomy" id="1920171"/>
    <lineage>
        <taxon>Bacteria</taxon>
        <taxon>Pseudomonadati</taxon>
        <taxon>Pseudomonadota</taxon>
        <taxon>Gammaproteobacteria</taxon>
        <taxon>Lysobacterales</taxon>
        <taxon>Rhodanobacteraceae</taxon>
        <taxon>Dyella</taxon>
    </lineage>
</organism>
<keyword evidence="1" id="KW-1133">Transmembrane helix</keyword>
<keyword evidence="3" id="KW-1185">Reference proteome</keyword>
<dbReference type="RefSeq" id="WP_266150843.1">
    <property type="nucleotide sequence ID" value="NZ_CP064028.1"/>
</dbReference>
<sequence>MSEFPAPFMQKKRLALKGRFYLRPLLWSAGVFLVLSYLSLLAYPRFSSGPAINGFVDAAASLIPVVRNAPEYSRFGATARFIMSVQWLFVPIYAWVLFVGYCPFSTPTRIAIHGWYKRTYVSHRELKLFVGGITLCLYLLGEIGVMKFPTLMNGGFFPLDEGKASSRTFVGIMNSSIAMPLFAWFAPFATICVYWAILHYVVNFRMIFTTAPRPVAVG</sequence>
<feature type="transmembrane region" description="Helical" evidence="1">
    <location>
        <begin position="181"/>
        <end position="202"/>
    </location>
</feature>
<dbReference type="EMBL" id="JBHSGA010000011">
    <property type="protein sequence ID" value="MFC4526326.1"/>
    <property type="molecule type" value="Genomic_DNA"/>
</dbReference>
<gene>
    <name evidence="2" type="ORF">ACFO5W_06705</name>
</gene>
<accession>A0ABV9C092</accession>
<evidence type="ECO:0000313" key="3">
    <source>
        <dbReference type="Proteomes" id="UP001595961"/>
    </source>
</evidence>
<keyword evidence="1" id="KW-0472">Membrane</keyword>
<name>A0ABV9C092_9GAMM</name>
<evidence type="ECO:0000313" key="2">
    <source>
        <dbReference type="EMBL" id="MFC4526326.1"/>
    </source>
</evidence>
<evidence type="ECO:0000256" key="1">
    <source>
        <dbReference type="SAM" id="Phobius"/>
    </source>
</evidence>
<protein>
    <submittedName>
        <fullName evidence="2">Uncharacterized protein</fullName>
    </submittedName>
</protein>
<dbReference type="Proteomes" id="UP001595961">
    <property type="component" value="Unassembled WGS sequence"/>
</dbReference>
<feature type="transmembrane region" description="Helical" evidence="1">
    <location>
        <begin position="81"/>
        <end position="104"/>
    </location>
</feature>
<feature type="transmembrane region" description="Helical" evidence="1">
    <location>
        <begin position="20"/>
        <end position="43"/>
    </location>
</feature>
<feature type="transmembrane region" description="Helical" evidence="1">
    <location>
        <begin position="125"/>
        <end position="146"/>
    </location>
</feature>
<keyword evidence="1" id="KW-0812">Transmembrane</keyword>
<proteinExistence type="predicted"/>
<comment type="caution">
    <text evidence="2">The sequence shown here is derived from an EMBL/GenBank/DDBJ whole genome shotgun (WGS) entry which is preliminary data.</text>
</comment>
<reference evidence="3" key="1">
    <citation type="journal article" date="2019" name="Int. J. Syst. Evol. Microbiol.">
        <title>The Global Catalogue of Microorganisms (GCM) 10K type strain sequencing project: providing services to taxonomists for standard genome sequencing and annotation.</title>
        <authorList>
            <consortium name="The Broad Institute Genomics Platform"/>
            <consortium name="The Broad Institute Genome Sequencing Center for Infectious Disease"/>
            <person name="Wu L."/>
            <person name="Ma J."/>
        </authorList>
    </citation>
    <scope>NUCLEOTIDE SEQUENCE [LARGE SCALE GENOMIC DNA]</scope>
    <source>
        <strain evidence="3">CCM 4481</strain>
    </source>
</reference>